<dbReference type="HOGENOM" id="CLU_197375_0_0_9"/>
<protein>
    <submittedName>
        <fullName evidence="1">Uncharacterized protein</fullName>
    </submittedName>
</protein>
<evidence type="ECO:0000313" key="1">
    <source>
        <dbReference type="EMBL" id="ENZ10186.1"/>
    </source>
</evidence>
<dbReference type="PATRIC" id="fig|999408.3.peg.4630"/>
<proteinExistence type="predicted"/>
<evidence type="ECO:0000313" key="2">
    <source>
        <dbReference type="Proteomes" id="UP000013085"/>
    </source>
</evidence>
<reference evidence="1 2" key="1">
    <citation type="submission" date="2013-01" db="EMBL/GenBank/DDBJ databases">
        <title>The Genome Sequence of Clostridium clostridioforme 90A8.</title>
        <authorList>
            <consortium name="The Broad Institute Genome Sequencing Platform"/>
            <person name="Earl A."/>
            <person name="Ward D."/>
            <person name="Feldgarden M."/>
            <person name="Gevers D."/>
            <person name="Courvalin P."/>
            <person name="Lambert T."/>
            <person name="Walker B."/>
            <person name="Young S.K."/>
            <person name="Zeng Q."/>
            <person name="Gargeya S."/>
            <person name="Fitzgerald M."/>
            <person name="Haas B."/>
            <person name="Abouelleil A."/>
            <person name="Alvarado L."/>
            <person name="Arachchi H.M."/>
            <person name="Berlin A.M."/>
            <person name="Chapman S.B."/>
            <person name="Dewar J."/>
            <person name="Goldberg J."/>
            <person name="Griggs A."/>
            <person name="Gujja S."/>
            <person name="Hansen M."/>
            <person name="Howarth C."/>
            <person name="Imamovic A."/>
            <person name="Larimer J."/>
            <person name="McCowan C."/>
            <person name="Murphy C."/>
            <person name="Neiman D."/>
            <person name="Pearson M."/>
            <person name="Priest M."/>
            <person name="Roberts A."/>
            <person name="Saif S."/>
            <person name="Shea T."/>
            <person name="Sisk P."/>
            <person name="Sykes S."/>
            <person name="Wortman J."/>
            <person name="Nusbaum C."/>
            <person name="Birren B."/>
        </authorList>
    </citation>
    <scope>NUCLEOTIDE SEQUENCE [LARGE SCALE GENOMIC DNA]</scope>
    <source>
        <strain evidence="1 2">90A8</strain>
    </source>
</reference>
<accession>A0A0E2H4W6</accession>
<name>A0A0E2H4W6_9FIRM</name>
<comment type="caution">
    <text evidence="1">The sequence shown here is derived from an EMBL/GenBank/DDBJ whole genome shotgun (WGS) entry which is preliminary data.</text>
</comment>
<dbReference type="Proteomes" id="UP000013085">
    <property type="component" value="Unassembled WGS sequence"/>
</dbReference>
<gene>
    <name evidence="1" type="ORF">HMPREF1090_04315</name>
</gene>
<dbReference type="EMBL" id="AGYR01000048">
    <property type="protein sequence ID" value="ENZ10186.1"/>
    <property type="molecule type" value="Genomic_DNA"/>
</dbReference>
<dbReference type="AlphaFoldDB" id="A0A0E2H4W6"/>
<organism evidence="1 2">
    <name type="scientific">[Clostridium] clostridioforme 90A8</name>
    <dbReference type="NCBI Taxonomy" id="999408"/>
    <lineage>
        <taxon>Bacteria</taxon>
        <taxon>Bacillati</taxon>
        <taxon>Bacillota</taxon>
        <taxon>Clostridia</taxon>
        <taxon>Lachnospirales</taxon>
        <taxon>Lachnospiraceae</taxon>
        <taxon>Enterocloster</taxon>
    </lineage>
</organism>
<sequence>MRKKADSKQAKANKVLRASAVAALAESAVREPPPDTWSVRMPAYAYTQACPVPGLRRLPKGVIRYYETVLHRQRAPRV</sequence>
<dbReference type="RefSeq" id="WP_002594090.1">
    <property type="nucleotide sequence ID" value="NZ_KB850984.1"/>
</dbReference>